<dbReference type="OMA" id="IWYYERT"/>
<reference evidence="8 9" key="1">
    <citation type="submission" date="2016-07" db="EMBL/GenBank/DDBJ databases">
        <title>Pervasive Adenine N6-methylation of Active Genes in Fungi.</title>
        <authorList>
            <consortium name="DOE Joint Genome Institute"/>
            <person name="Mondo S.J."/>
            <person name="Dannebaum R.O."/>
            <person name="Kuo R.C."/>
            <person name="Labutti K."/>
            <person name="Haridas S."/>
            <person name="Kuo A."/>
            <person name="Salamov A."/>
            <person name="Ahrendt S.R."/>
            <person name="Lipzen A."/>
            <person name="Sullivan W."/>
            <person name="Andreopoulos W.B."/>
            <person name="Clum A."/>
            <person name="Lindquist E."/>
            <person name="Daum C."/>
            <person name="Ramamoorthy G.K."/>
            <person name="Gryganskyi A."/>
            <person name="Culley D."/>
            <person name="Magnuson J.K."/>
            <person name="James T.Y."/>
            <person name="O'Malley M.A."/>
            <person name="Stajich J.E."/>
            <person name="Spatafora J.W."/>
            <person name="Visel A."/>
            <person name="Grigoriev I.V."/>
        </authorList>
    </citation>
    <scope>NUCLEOTIDE SEQUENCE [LARGE SCALE GENOMIC DNA]</scope>
    <source>
        <strain evidence="8 9">12-1054</strain>
    </source>
</reference>
<dbReference type="EMBL" id="MCFI01000022">
    <property type="protein sequence ID" value="ORY76635.1"/>
    <property type="molecule type" value="Genomic_DNA"/>
</dbReference>
<feature type="active site" evidence="5">
    <location>
        <position position="143"/>
    </location>
</feature>
<proteinExistence type="inferred from homology"/>
<dbReference type="Pfam" id="PF00445">
    <property type="entry name" value="Ribonuclease_T2"/>
    <property type="match status" value="1"/>
</dbReference>
<dbReference type="GeneID" id="63784670"/>
<feature type="active site" evidence="5">
    <location>
        <position position="79"/>
    </location>
</feature>
<organism evidence="8 9">
    <name type="scientific">Protomyces lactucae-debilis</name>
    <dbReference type="NCBI Taxonomy" id="2754530"/>
    <lineage>
        <taxon>Eukaryota</taxon>
        <taxon>Fungi</taxon>
        <taxon>Dikarya</taxon>
        <taxon>Ascomycota</taxon>
        <taxon>Taphrinomycotina</taxon>
        <taxon>Taphrinomycetes</taxon>
        <taxon>Taphrinales</taxon>
        <taxon>Protomycetaceae</taxon>
        <taxon>Protomyces</taxon>
    </lineage>
</organism>
<dbReference type="GO" id="GO:0003723">
    <property type="term" value="F:RNA binding"/>
    <property type="evidence" value="ECO:0007669"/>
    <property type="project" value="InterPro"/>
</dbReference>
<dbReference type="PROSITE" id="PS00531">
    <property type="entry name" value="RNASE_T2_2"/>
    <property type="match status" value="1"/>
</dbReference>
<protein>
    <recommendedName>
        <fullName evidence="2">ribonuclease T2</fullName>
        <ecNumber evidence="2">4.6.1.19</ecNumber>
    </recommendedName>
</protein>
<comment type="caution">
    <text evidence="8">The sequence shown here is derived from an EMBL/GenBank/DDBJ whole genome shotgun (WGS) entry which is preliminary data.</text>
</comment>
<evidence type="ECO:0000256" key="6">
    <source>
        <dbReference type="RuleBase" id="RU004328"/>
    </source>
</evidence>
<feature type="chain" id="PRO_5011011374" description="ribonuclease T2" evidence="7">
    <location>
        <begin position="18"/>
        <end position="301"/>
    </location>
</feature>
<evidence type="ECO:0000256" key="7">
    <source>
        <dbReference type="SAM" id="SignalP"/>
    </source>
</evidence>
<dbReference type="InterPro" id="IPR033697">
    <property type="entry name" value="Ribonuclease_T2_eukaryotic"/>
</dbReference>
<evidence type="ECO:0000256" key="2">
    <source>
        <dbReference type="ARBA" id="ARBA00012571"/>
    </source>
</evidence>
<dbReference type="PANTHER" id="PTHR11240:SF17">
    <property type="entry name" value="RIBONUCLEASE T2"/>
    <property type="match status" value="1"/>
</dbReference>
<dbReference type="GO" id="GO:0033897">
    <property type="term" value="F:ribonuclease T2 activity"/>
    <property type="evidence" value="ECO:0007669"/>
    <property type="project" value="UniProtKB-EC"/>
</dbReference>
<dbReference type="RefSeq" id="XP_040722715.1">
    <property type="nucleotide sequence ID" value="XM_040868071.1"/>
</dbReference>
<dbReference type="CDD" id="cd01061">
    <property type="entry name" value="RNase_T2_euk"/>
    <property type="match status" value="1"/>
</dbReference>
<dbReference type="GO" id="GO:0005576">
    <property type="term" value="C:extracellular region"/>
    <property type="evidence" value="ECO:0007669"/>
    <property type="project" value="TreeGrafter"/>
</dbReference>
<evidence type="ECO:0000256" key="3">
    <source>
        <dbReference type="ARBA" id="ARBA00022759"/>
    </source>
</evidence>
<dbReference type="AlphaFoldDB" id="A0A1Y2F0Z3"/>
<evidence type="ECO:0000313" key="9">
    <source>
        <dbReference type="Proteomes" id="UP000193685"/>
    </source>
</evidence>
<dbReference type="Gene3D" id="3.90.730.10">
    <property type="entry name" value="Ribonuclease T2-like"/>
    <property type="match status" value="1"/>
</dbReference>
<dbReference type="PROSITE" id="PS00530">
    <property type="entry name" value="RNASE_T2_1"/>
    <property type="match status" value="1"/>
</dbReference>
<keyword evidence="3" id="KW-0540">Nuclease</keyword>
<comment type="similarity">
    <text evidence="1 6">Belongs to the RNase T2 family.</text>
</comment>
<accession>A0A1Y2F0Z3</accession>
<keyword evidence="3" id="KW-0255">Endonuclease</keyword>
<keyword evidence="3" id="KW-0378">Hydrolase</keyword>
<dbReference type="Proteomes" id="UP000193685">
    <property type="component" value="Unassembled WGS sequence"/>
</dbReference>
<sequence length="301" mass="32812">MLSSVFVSLLSIAATDAYRTPFNYTSTCLNPQPLSCNLGSTTVDKCCSPQPGGLTLVTQFWSTYTGTSAKLPAKSWGVHGLWPDNCNGTYEQYCSAARNISGPQTIQYLMSHGRSDLLTQMNNVWINQGLTNDDLWAHEFAKHATCTSTFDLDCYAPLYAANTSAAAKANGGAGEGLDVVDYMETTLNYFTSHPTYEWLARAGITPSNTTTYSLSQIQAAIRNATGVNAFVGCNRNAAMNNTRDVFSEMWYYGHVEGRVQDLDFVPVDSNKFGNSTCVSSGITYPLRGKGETKDLITGRVY</sequence>
<keyword evidence="7" id="KW-0732">Signal</keyword>
<dbReference type="InterPro" id="IPR001568">
    <property type="entry name" value="RNase_T2-like"/>
</dbReference>
<evidence type="ECO:0000256" key="4">
    <source>
        <dbReference type="ARBA" id="ARBA00023157"/>
    </source>
</evidence>
<name>A0A1Y2F0Z3_PROLT</name>
<feature type="signal peptide" evidence="7">
    <location>
        <begin position="1"/>
        <end position="17"/>
    </location>
</feature>
<dbReference type="InterPro" id="IPR018188">
    <property type="entry name" value="RNase_T2_His_AS_1"/>
</dbReference>
<dbReference type="EC" id="4.6.1.19" evidence="2"/>
<dbReference type="STRING" id="56484.A0A1Y2F0Z3"/>
<evidence type="ECO:0000313" key="8">
    <source>
        <dbReference type="EMBL" id="ORY76635.1"/>
    </source>
</evidence>
<dbReference type="SUPFAM" id="SSF55895">
    <property type="entry name" value="Ribonuclease Rh-like"/>
    <property type="match status" value="1"/>
</dbReference>
<dbReference type="OrthoDB" id="435754at2759"/>
<keyword evidence="9" id="KW-1185">Reference proteome</keyword>
<evidence type="ECO:0000256" key="5">
    <source>
        <dbReference type="PIRSR" id="PIRSR633697-1"/>
    </source>
</evidence>
<feature type="active site" evidence="5">
    <location>
        <position position="139"/>
    </location>
</feature>
<dbReference type="GO" id="GO:0006401">
    <property type="term" value="P:RNA catabolic process"/>
    <property type="evidence" value="ECO:0007669"/>
    <property type="project" value="TreeGrafter"/>
</dbReference>
<gene>
    <name evidence="8" type="ORF">BCR37DRAFT_351435</name>
</gene>
<dbReference type="PANTHER" id="PTHR11240">
    <property type="entry name" value="RIBONUCLEASE T2"/>
    <property type="match status" value="1"/>
</dbReference>
<dbReference type="InterPro" id="IPR036430">
    <property type="entry name" value="RNase_T2-like_sf"/>
</dbReference>
<dbReference type="InterPro" id="IPR033130">
    <property type="entry name" value="RNase_T2_His_AS_2"/>
</dbReference>
<evidence type="ECO:0000256" key="1">
    <source>
        <dbReference type="ARBA" id="ARBA00007469"/>
    </source>
</evidence>
<keyword evidence="4" id="KW-1015">Disulfide bond</keyword>